<evidence type="ECO:0000256" key="1">
    <source>
        <dbReference type="SAM" id="SignalP"/>
    </source>
</evidence>
<dbReference type="GeneID" id="66126983"/>
<accession>A0AAN6DGL5</accession>
<evidence type="ECO:0000313" key="2">
    <source>
        <dbReference type="EMBL" id="KAG7819064.1"/>
    </source>
</evidence>
<protein>
    <submittedName>
        <fullName evidence="2">Uncharacterized protein</fullName>
    </submittedName>
</protein>
<feature type="chain" id="PRO_5043046774" evidence="1">
    <location>
        <begin position="18"/>
        <end position="315"/>
    </location>
</feature>
<dbReference type="Proteomes" id="UP001196530">
    <property type="component" value="Unassembled WGS sequence"/>
</dbReference>
<keyword evidence="5" id="KW-1185">Reference proteome</keyword>
<keyword evidence="1" id="KW-0732">Signal</keyword>
<dbReference type="AlphaFoldDB" id="A0AAN6DGL5"/>
<organism evidence="2 4">
    <name type="scientific">Pichia angusta</name>
    <name type="common">Yeast</name>
    <name type="synonym">Hansenula polymorpha</name>
    <dbReference type="NCBI Taxonomy" id="870730"/>
    <lineage>
        <taxon>Eukaryota</taxon>
        <taxon>Fungi</taxon>
        <taxon>Dikarya</taxon>
        <taxon>Ascomycota</taxon>
        <taxon>Saccharomycotina</taxon>
        <taxon>Pichiomycetes</taxon>
        <taxon>Pichiales</taxon>
        <taxon>Pichiaceae</taxon>
        <taxon>Ogataea</taxon>
    </lineage>
</organism>
<evidence type="ECO:0000313" key="4">
    <source>
        <dbReference type="Proteomes" id="UP001196530"/>
    </source>
</evidence>
<comment type="caution">
    <text evidence="2">The sequence shown here is derived from an EMBL/GenBank/DDBJ whole genome shotgun (WGS) entry which is preliminary data.</text>
</comment>
<dbReference type="EMBL" id="JAHLVD010000003">
    <property type="protein sequence ID" value="KAG7851025.1"/>
    <property type="molecule type" value="Genomic_DNA"/>
</dbReference>
<dbReference type="EMBL" id="JAHLUX010000005">
    <property type="protein sequence ID" value="KAG7819064.1"/>
    <property type="molecule type" value="Genomic_DNA"/>
</dbReference>
<name>A0AAN6DGL5_PICAN</name>
<gene>
    <name evidence="2" type="ORF">KL928_002932</name>
    <name evidence="3" type="ORF">KL940_001602</name>
</gene>
<sequence length="315" mass="33000">MLCLSLVLLLCVASASGIYTNTSSTAQPTPTPWIQGYLENDLPRFAIYVPTELGPWDSVSFVSIGKTSNFEWVPGTAEILAGPAAVKSGIQDFSTASAADVVVSTPFSSLSSADVLQFVSPEATNVYNRVFTATFAVVIGDAASNSKRDEHVYYLTATVSLVQEETSSLPQLTTLVTTTCPGGKCSVQTVTESLSSYTTVIGNHSTVITEYNVIPGSTAAPLTSTTAPAPTFTGYHFNSTQTANTSSTYVPPPTTQTTKINTLTRHTHTTKSTLSSSSSYSASVASTVTTYHDAAGKNVATGLVAAVGMVMVWLV</sequence>
<proteinExistence type="predicted"/>
<dbReference type="Proteomes" id="UP001197328">
    <property type="component" value="Unassembled WGS sequence"/>
</dbReference>
<evidence type="ECO:0000313" key="3">
    <source>
        <dbReference type="EMBL" id="KAG7851025.1"/>
    </source>
</evidence>
<reference evidence="2 5" key="1">
    <citation type="journal article" date="2021" name="G3 (Bethesda)">
        <title>Genomic diversity, chromosomal rearrangements, and interspecies hybridization in the ogataea polymorpha species complex.</title>
        <authorList>
            <person name="Hanson S.J."/>
            <person name="Cinneide E.O."/>
            <person name="Salzberg L.I."/>
            <person name="Wolfe K.H."/>
            <person name="McGowan J."/>
            <person name="Fitzpatrick D.A."/>
            <person name="Matlin K."/>
        </authorList>
    </citation>
    <scope>NUCLEOTIDE SEQUENCE</scope>
    <source>
        <strain evidence="3">51-138</strain>
        <strain evidence="2">61-244</strain>
    </source>
</reference>
<feature type="signal peptide" evidence="1">
    <location>
        <begin position="1"/>
        <end position="17"/>
    </location>
</feature>
<dbReference type="RefSeq" id="XP_043060086.1">
    <property type="nucleotide sequence ID" value="XM_043203463.1"/>
</dbReference>
<evidence type="ECO:0000313" key="5">
    <source>
        <dbReference type="Proteomes" id="UP001197328"/>
    </source>
</evidence>